<dbReference type="InterPro" id="IPR042251">
    <property type="entry name" value="EutC_C"/>
</dbReference>
<comment type="cofactor">
    <cofactor evidence="5">
        <name>adenosylcob(III)alamin</name>
        <dbReference type="ChEBI" id="CHEBI:18408"/>
    </cofactor>
    <text evidence="5">Binds between the large and small subunits.</text>
</comment>
<comment type="subcellular location">
    <subcellularLocation>
        <location evidence="5">Bacterial microcompartment</location>
    </subcellularLocation>
</comment>
<evidence type="ECO:0000256" key="4">
    <source>
        <dbReference type="ARBA" id="ARBA00024446"/>
    </source>
</evidence>
<dbReference type="OrthoDB" id="114248at2"/>
<proteinExistence type="inferred from homology"/>
<dbReference type="UniPathway" id="UPA00560"/>
<dbReference type="GO" id="GO:0031419">
    <property type="term" value="F:cobalamin binding"/>
    <property type="evidence" value="ECO:0007669"/>
    <property type="project" value="UniProtKB-UniRule"/>
</dbReference>
<keyword evidence="1 5" id="KW-0846">Cobalamin</keyword>
<dbReference type="PIRSF" id="PIRSF018982">
    <property type="entry name" value="EutC"/>
    <property type="match status" value="1"/>
</dbReference>
<accession>A0A2T5G238</accession>
<evidence type="ECO:0000256" key="5">
    <source>
        <dbReference type="HAMAP-Rule" id="MF_00601"/>
    </source>
</evidence>
<dbReference type="EC" id="4.3.1.7" evidence="5"/>
<dbReference type="RefSeq" id="WP_107966456.1">
    <property type="nucleotide sequence ID" value="NZ_NWBU01000004.1"/>
</dbReference>
<evidence type="ECO:0000313" key="6">
    <source>
        <dbReference type="EMBL" id="PTQ13223.1"/>
    </source>
</evidence>
<dbReference type="NCBIfam" id="NF003971">
    <property type="entry name" value="PRK05465.1"/>
    <property type="match status" value="1"/>
</dbReference>
<name>A0A2T5G238_9SPHN</name>
<dbReference type="HAMAP" id="MF_00601">
    <property type="entry name" value="EutC"/>
    <property type="match status" value="1"/>
</dbReference>
<evidence type="ECO:0000313" key="7">
    <source>
        <dbReference type="Proteomes" id="UP000244162"/>
    </source>
</evidence>
<dbReference type="Proteomes" id="UP000244162">
    <property type="component" value="Unassembled WGS sequence"/>
</dbReference>
<feature type="binding site" evidence="5">
    <location>
        <position position="149"/>
    </location>
    <ligand>
        <name>adenosylcob(III)alamin</name>
        <dbReference type="ChEBI" id="CHEBI:18408"/>
    </ligand>
</feature>
<keyword evidence="4 5" id="KW-1283">Bacterial microcompartment</keyword>
<comment type="catalytic activity">
    <reaction evidence="5">
        <text>ethanolamine = acetaldehyde + NH4(+)</text>
        <dbReference type="Rhea" id="RHEA:15313"/>
        <dbReference type="ChEBI" id="CHEBI:15343"/>
        <dbReference type="ChEBI" id="CHEBI:28938"/>
        <dbReference type="ChEBI" id="CHEBI:57603"/>
        <dbReference type="EC" id="4.3.1.7"/>
    </reaction>
</comment>
<dbReference type="InterPro" id="IPR042255">
    <property type="entry name" value="EutC_N"/>
</dbReference>
<sequence length="253" mass="26583">MSAVADPSPFGRLRGATQARIGLGRAGNGLPTVPLLDFQLAHARARDAVHAALDIDLLTRQLEGRQTIAVDSSAGDRATFLQRPDLGRRLDPASAAHLARGEYDAVFILADGLSATAVHAHGAALIGAMAERLAGWRIAPVVLARQARVALGDDIGAALGAAQAVVLIGERPGLSAADSLGAYLTWDPRPGRRDSERNCISNIRPPYGLSHAAAADQLAWLMKEARKRRLSGVALKDEHAGASPILTLDDGRE</sequence>
<dbReference type="PANTHER" id="PTHR39330:SF1">
    <property type="entry name" value="ETHANOLAMINE AMMONIA-LYASE SMALL SUBUNIT"/>
    <property type="match status" value="1"/>
</dbReference>
<dbReference type="GO" id="GO:0031471">
    <property type="term" value="C:ethanolamine degradation polyhedral organelle"/>
    <property type="evidence" value="ECO:0007669"/>
    <property type="project" value="UniProtKB-UniRule"/>
</dbReference>
<dbReference type="Gene3D" id="1.10.30.40">
    <property type="entry name" value="Ethanolamine ammonia-lyase light chain (EutC), N-terminal domain"/>
    <property type="match status" value="1"/>
</dbReference>
<keyword evidence="2 5" id="KW-0456">Lyase</keyword>
<evidence type="ECO:0000256" key="3">
    <source>
        <dbReference type="ARBA" id="ARBA00023285"/>
    </source>
</evidence>
<feature type="binding site" evidence="5">
    <location>
        <position position="170"/>
    </location>
    <ligand>
        <name>adenosylcob(III)alamin</name>
        <dbReference type="ChEBI" id="CHEBI:18408"/>
    </ligand>
</feature>
<comment type="caution">
    <text evidence="6">The sequence shown here is derived from an EMBL/GenBank/DDBJ whole genome shotgun (WGS) entry which is preliminary data.</text>
</comment>
<dbReference type="Gene3D" id="3.40.50.11240">
    <property type="entry name" value="Ethanolamine ammonia-lyase light chain (EutC)"/>
    <property type="match status" value="1"/>
</dbReference>
<dbReference type="EMBL" id="NWBU01000004">
    <property type="protein sequence ID" value="PTQ13223.1"/>
    <property type="molecule type" value="Genomic_DNA"/>
</dbReference>
<gene>
    <name evidence="5" type="primary">eutC</name>
    <name evidence="6" type="ORF">CLG96_03635</name>
</gene>
<dbReference type="GO" id="GO:0046336">
    <property type="term" value="P:ethanolamine catabolic process"/>
    <property type="evidence" value="ECO:0007669"/>
    <property type="project" value="UniProtKB-UniRule"/>
</dbReference>
<keyword evidence="3 5" id="KW-0170">Cobalt</keyword>
<reference evidence="6 7" key="1">
    <citation type="submission" date="2017-09" db="EMBL/GenBank/DDBJ databases">
        <title>Sphingomonas panjinensis sp.nov., isolated from oil-contaminated soil.</title>
        <authorList>
            <person name="Wang L."/>
            <person name="Chen L."/>
        </authorList>
    </citation>
    <scope>NUCLEOTIDE SEQUENCE [LARGE SCALE GENOMIC DNA]</scope>
    <source>
        <strain evidence="6 7">FW-11</strain>
    </source>
</reference>
<dbReference type="PANTHER" id="PTHR39330">
    <property type="entry name" value="ETHANOLAMINE AMMONIA-LYASE LIGHT CHAIN"/>
    <property type="match status" value="1"/>
</dbReference>
<dbReference type="GO" id="GO:0008851">
    <property type="term" value="F:ethanolamine ammonia-lyase activity"/>
    <property type="evidence" value="ECO:0007669"/>
    <property type="project" value="UniProtKB-UniRule"/>
</dbReference>
<comment type="function">
    <text evidence="5">Catalyzes the deamination of various vicinal amino-alcohols to oxo compounds. Allows this organism to utilize ethanolamine as the sole source of nitrogen and carbon in the presence of external vitamin B12.</text>
</comment>
<evidence type="ECO:0000256" key="2">
    <source>
        <dbReference type="ARBA" id="ARBA00023239"/>
    </source>
</evidence>
<feature type="binding site" evidence="5">
    <location>
        <position position="199"/>
    </location>
    <ligand>
        <name>adenosylcob(III)alamin</name>
        <dbReference type="ChEBI" id="CHEBI:18408"/>
    </ligand>
</feature>
<protein>
    <recommendedName>
        <fullName evidence="5">Ethanolamine ammonia-lyase small subunit</fullName>
        <shortName evidence="5">EAL small subunit</shortName>
        <ecNumber evidence="5">4.3.1.7</ecNumber>
    </recommendedName>
</protein>
<dbReference type="InterPro" id="IPR009246">
    <property type="entry name" value="EutC"/>
</dbReference>
<keyword evidence="7" id="KW-1185">Reference proteome</keyword>
<comment type="pathway">
    <text evidence="5">Amine and polyamine degradation; ethanolamine degradation.</text>
</comment>
<evidence type="ECO:0000256" key="1">
    <source>
        <dbReference type="ARBA" id="ARBA00022628"/>
    </source>
</evidence>
<organism evidence="6 7">
    <name type="scientific">Sphingomonas oleivorans</name>
    <dbReference type="NCBI Taxonomy" id="1735121"/>
    <lineage>
        <taxon>Bacteria</taxon>
        <taxon>Pseudomonadati</taxon>
        <taxon>Pseudomonadota</taxon>
        <taxon>Alphaproteobacteria</taxon>
        <taxon>Sphingomonadales</taxon>
        <taxon>Sphingomonadaceae</taxon>
        <taxon>Sphingomonas</taxon>
    </lineage>
</organism>
<dbReference type="GO" id="GO:0009350">
    <property type="term" value="C:ethanolamine ammonia-lyase complex"/>
    <property type="evidence" value="ECO:0007669"/>
    <property type="project" value="UniProtKB-UniRule"/>
</dbReference>
<dbReference type="GO" id="GO:0006520">
    <property type="term" value="P:amino acid metabolic process"/>
    <property type="evidence" value="ECO:0007669"/>
    <property type="project" value="InterPro"/>
</dbReference>
<dbReference type="AlphaFoldDB" id="A0A2T5G238"/>
<comment type="similarity">
    <text evidence="5">Belongs to the EutC family.</text>
</comment>
<dbReference type="Pfam" id="PF05985">
    <property type="entry name" value="EutC"/>
    <property type="match status" value="1"/>
</dbReference>
<comment type="subunit">
    <text evidence="5">The basic unit is a heterodimer which dimerizes to form tetramers. The heterotetramers trimerize; 6 large subunits form a core ring with 6 small subunits projecting outwards.</text>
</comment>